<name>A0ABR1WAA3_9PEZI</name>
<dbReference type="PANTHER" id="PTHR45527:SF1">
    <property type="entry name" value="FATTY ACID SYNTHASE"/>
    <property type="match status" value="1"/>
</dbReference>
<evidence type="ECO:0000313" key="2">
    <source>
        <dbReference type="EMBL" id="KAK8080416.1"/>
    </source>
</evidence>
<comment type="caution">
    <text evidence="2">The sequence shown here is derived from an EMBL/GenBank/DDBJ whole genome shotgun (WGS) entry which is preliminary data.</text>
</comment>
<evidence type="ECO:0000313" key="3">
    <source>
        <dbReference type="Proteomes" id="UP001433268"/>
    </source>
</evidence>
<dbReference type="InterPro" id="IPR001242">
    <property type="entry name" value="Condensation_dom"/>
</dbReference>
<protein>
    <recommendedName>
        <fullName evidence="1">Condensation domain-containing protein</fullName>
    </recommendedName>
</protein>
<dbReference type="SUPFAM" id="SSF52777">
    <property type="entry name" value="CoA-dependent acyltransferases"/>
    <property type="match status" value="1"/>
</dbReference>
<proteinExistence type="predicted"/>
<keyword evidence="3" id="KW-1185">Reference proteome</keyword>
<sequence length="213" mass="23519">MLPAALFKRMKRVAAGAAVSATPFQFLLAAFRAFLYRHTREEDVVLLLVDNTRPHAAFDDVIGYFVSLVPLRCRGYCDGAFDALLGRVAAGVLDAMAHSRVPFEIIIDAVGADASNTRHFPVGQVVNYLPKSTAPKFSAKEFQIEEIKVTDMVGTCELAVDAMENADGSLGLKLEFDCSLYSAKHMVRFWDNLLVFLVQVIKDYQTPIADVKI</sequence>
<gene>
    <name evidence="2" type="ORF">PG997_008234</name>
</gene>
<dbReference type="RefSeq" id="XP_066667891.1">
    <property type="nucleotide sequence ID" value="XM_066812549.1"/>
</dbReference>
<dbReference type="GeneID" id="92045609"/>
<feature type="domain" description="Condensation" evidence="1">
    <location>
        <begin position="19"/>
        <end position="212"/>
    </location>
</feature>
<dbReference type="EMBL" id="JAQQWN010000006">
    <property type="protein sequence ID" value="KAK8080416.1"/>
    <property type="molecule type" value="Genomic_DNA"/>
</dbReference>
<dbReference type="Pfam" id="PF00668">
    <property type="entry name" value="Condensation"/>
    <property type="match status" value="1"/>
</dbReference>
<dbReference type="Gene3D" id="3.30.559.30">
    <property type="entry name" value="Nonribosomal peptide synthetase, condensation domain"/>
    <property type="match status" value="1"/>
</dbReference>
<accession>A0ABR1WAA3</accession>
<evidence type="ECO:0000259" key="1">
    <source>
        <dbReference type="Pfam" id="PF00668"/>
    </source>
</evidence>
<reference evidence="2 3" key="1">
    <citation type="submission" date="2023-01" db="EMBL/GenBank/DDBJ databases">
        <title>Analysis of 21 Apiospora genomes using comparative genomics revels a genus with tremendous synthesis potential of carbohydrate active enzymes and secondary metabolites.</title>
        <authorList>
            <person name="Sorensen T."/>
        </authorList>
    </citation>
    <scope>NUCLEOTIDE SEQUENCE [LARGE SCALE GENOMIC DNA]</scope>
    <source>
        <strain evidence="2 3">CBS 114990</strain>
    </source>
</reference>
<organism evidence="2 3">
    <name type="scientific">Apiospora hydei</name>
    <dbReference type="NCBI Taxonomy" id="1337664"/>
    <lineage>
        <taxon>Eukaryota</taxon>
        <taxon>Fungi</taxon>
        <taxon>Dikarya</taxon>
        <taxon>Ascomycota</taxon>
        <taxon>Pezizomycotina</taxon>
        <taxon>Sordariomycetes</taxon>
        <taxon>Xylariomycetidae</taxon>
        <taxon>Amphisphaeriales</taxon>
        <taxon>Apiosporaceae</taxon>
        <taxon>Apiospora</taxon>
    </lineage>
</organism>
<dbReference type="Proteomes" id="UP001433268">
    <property type="component" value="Unassembled WGS sequence"/>
</dbReference>
<dbReference type="PANTHER" id="PTHR45527">
    <property type="entry name" value="NONRIBOSOMAL PEPTIDE SYNTHETASE"/>
    <property type="match status" value="1"/>
</dbReference>